<evidence type="ECO:0000313" key="1">
    <source>
        <dbReference type="EMBL" id="GIG76260.1"/>
    </source>
</evidence>
<gene>
    <name evidence="1" type="ORF">Pfl04_46640</name>
</gene>
<dbReference type="PANTHER" id="PTHR42779">
    <property type="entry name" value="PROTEIN YNJB"/>
    <property type="match status" value="1"/>
</dbReference>
<dbReference type="AlphaFoldDB" id="A0A8J3M3L9"/>
<dbReference type="RefSeq" id="WP_203981566.1">
    <property type="nucleotide sequence ID" value="NZ_BAAAQJ010000006.1"/>
</dbReference>
<name>A0A8J3M3L9_9ACTN</name>
<evidence type="ECO:0000313" key="2">
    <source>
        <dbReference type="Proteomes" id="UP000653674"/>
    </source>
</evidence>
<organism evidence="1 2">
    <name type="scientific">Planosporangium flavigriseum</name>
    <dbReference type="NCBI Taxonomy" id="373681"/>
    <lineage>
        <taxon>Bacteria</taxon>
        <taxon>Bacillati</taxon>
        <taxon>Actinomycetota</taxon>
        <taxon>Actinomycetes</taxon>
        <taxon>Micromonosporales</taxon>
        <taxon>Micromonosporaceae</taxon>
        <taxon>Planosporangium</taxon>
    </lineage>
</organism>
<dbReference type="Pfam" id="PF13416">
    <property type="entry name" value="SBP_bac_8"/>
    <property type="match status" value="1"/>
</dbReference>
<comment type="caution">
    <text evidence="1">The sequence shown here is derived from an EMBL/GenBank/DDBJ whole genome shotgun (WGS) entry which is preliminary data.</text>
</comment>
<dbReference type="SUPFAM" id="SSF53850">
    <property type="entry name" value="Periplasmic binding protein-like II"/>
    <property type="match status" value="1"/>
</dbReference>
<keyword evidence="2" id="KW-1185">Reference proteome</keyword>
<dbReference type="PROSITE" id="PS51257">
    <property type="entry name" value="PROKAR_LIPOPROTEIN"/>
    <property type="match status" value="1"/>
</dbReference>
<protein>
    <submittedName>
        <fullName evidence="1">ABC transporter substrate-binding protein</fullName>
    </submittedName>
</protein>
<dbReference type="Proteomes" id="UP000653674">
    <property type="component" value="Unassembled WGS sequence"/>
</dbReference>
<sequence length="396" mass="42225">MTSSIRRYACALAAAALIVSGCIEPDSSTKAAPADSGTAAAAKPSSPQILNIVDATGNLQLTQGILDNFQKEHPEVVSKIVTRTAAPAEITSAIKAEQHSGHLGADLVLAGTDTLTAGLAQGIWQKVSPPEGVYTEDAAKMQELAQGHGVVVTEYPAGPLFMYNPKTVPTPPTTAAELLAYAKAHPGKVSYAQPRNSGPARTMLMGLPYLLGDRDPKNPETWHRTWEFLTEMTPYNPPHPGSTAQTMTDLASGTVDIIAATTGWDINSRALGTVPAEMKVVALGGFHWVMDAHYAAVPNGIGTNKLSAVLNLIRYMLQPKQQAITFDNGYFYPGPAVKGATIDLAPTDSQDVIRKFGRPEYDNLIRNSPKETPLPADAQARAFDLWDRMAASLAKK</sequence>
<dbReference type="Gene3D" id="3.40.190.10">
    <property type="entry name" value="Periplasmic binding protein-like II"/>
    <property type="match status" value="2"/>
</dbReference>
<dbReference type="EMBL" id="BONU01000049">
    <property type="protein sequence ID" value="GIG76260.1"/>
    <property type="molecule type" value="Genomic_DNA"/>
</dbReference>
<dbReference type="InterPro" id="IPR006059">
    <property type="entry name" value="SBP"/>
</dbReference>
<dbReference type="PANTHER" id="PTHR42779:SF1">
    <property type="entry name" value="PROTEIN YNJB"/>
    <property type="match status" value="1"/>
</dbReference>
<reference evidence="1" key="1">
    <citation type="submission" date="2021-01" db="EMBL/GenBank/DDBJ databases">
        <title>Whole genome shotgun sequence of Planosporangium flavigriseum NBRC 105377.</title>
        <authorList>
            <person name="Komaki H."/>
            <person name="Tamura T."/>
        </authorList>
    </citation>
    <scope>NUCLEOTIDE SEQUENCE</scope>
    <source>
        <strain evidence="1">NBRC 105377</strain>
    </source>
</reference>
<accession>A0A8J3M3L9</accession>
<proteinExistence type="predicted"/>